<feature type="chain" id="PRO_5014173556" evidence="8">
    <location>
        <begin position="28"/>
        <end position="249"/>
    </location>
</feature>
<accession>A0A2I0L9W4</accession>
<comment type="caution">
    <text evidence="9">The sequence shown here is derived from an EMBL/GenBank/DDBJ whole genome shotgun (WGS) entry which is preliminary data.</text>
</comment>
<keyword evidence="7" id="KW-0325">Glycoprotein</keyword>
<dbReference type="Gene3D" id="3.80.10.10">
    <property type="entry name" value="Ribonuclease Inhibitor"/>
    <property type="match status" value="1"/>
</dbReference>
<dbReference type="EMBL" id="PGOL01000091">
    <property type="protein sequence ID" value="PKI77482.1"/>
    <property type="molecule type" value="Genomic_DNA"/>
</dbReference>
<evidence type="ECO:0000256" key="3">
    <source>
        <dbReference type="ARBA" id="ARBA00022729"/>
    </source>
</evidence>
<dbReference type="AlphaFoldDB" id="A0A2I0L9W4"/>
<dbReference type="Pfam" id="PF00560">
    <property type="entry name" value="LRR_1"/>
    <property type="match status" value="2"/>
</dbReference>
<keyword evidence="5" id="KW-0472">Membrane</keyword>
<evidence type="ECO:0000256" key="7">
    <source>
        <dbReference type="ARBA" id="ARBA00023180"/>
    </source>
</evidence>
<evidence type="ECO:0000256" key="6">
    <source>
        <dbReference type="ARBA" id="ARBA00023170"/>
    </source>
</evidence>
<reference evidence="9 10" key="1">
    <citation type="submission" date="2017-11" db="EMBL/GenBank/DDBJ databases">
        <title>De-novo sequencing of pomegranate (Punica granatum L.) genome.</title>
        <authorList>
            <person name="Akparov Z."/>
            <person name="Amiraslanov A."/>
            <person name="Hajiyeva S."/>
            <person name="Abbasov M."/>
            <person name="Kaur K."/>
            <person name="Hamwieh A."/>
            <person name="Solovyev V."/>
            <person name="Salamov A."/>
            <person name="Braich B."/>
            <person name="Kosarev P."/>
            <person name="Mahmoud A."/>
            <person name="Hajiyev E."/>
            <person name="Babayeva S."/>
            <person name="Izzatullayeva V."/>
            <person name="Mammadov A."/>
            <person name="Mammadov A."/>
            <person name="Sharifova S."/>
            <person name="Ojaghi J."/>
            <person name="Eynullazada K."/>
            <person name="Bayramov B."/>
            <person name="Abdulazimova A."/>
            <person name="Shahmuradov I."/>
        </authorList>
    </citation>
    <scope>NUCLEOTIDE SEQUENCE [LARGE SCALE GENOMIC DNA]</scope>
    <source>
        <strain evidence="10">cv. AG2017</strain>
        <tissue evidence="9">Leaf</tissue>
    </source>
</reference>
<comment type="subcellular location">
    <subcellularLocation>
        <location evidence="1">Membrane</location>
        <topology evidence="1">Single-pass type I membrane protein</topology>
    </subcellularLocation>
</comment>
<keyword evidence="4" id="KW-1133">Transmembrane helix</keyword>
<evidence type="ECO:0000313" key="9">
    <source>
        <dbReference type="EMBL" id="PKI77482.1"/>
    </source>
</evidence>
<protein>
    <submittedName>
        <fullName evidence="9">Uncharacterized protein</fullName>
    </submittedName>
</protein>
<dbReference type="STRING" id="22663.A0A2I0L9W4"/>
<dbReference type="PANTHER" id="PTHR48061:SF46">
    <property type="entry name" value="LEUCINE-RICH REPEAT-CONTAINING N-TERMINAL PLANT-TYPE DOMAIN-CONTAINING PROTEIN"/>
    <property type="match status" value="1"/>
</dbReference>
<evidence type="ECO:0000256" key="5">
    <source>
        <dbReference type="ARBA" id="ARBA00023136"/>
    </source>
</evidence>
<keyword evidence="2" id="KW-0812">Transmembrane</keyword>
<dbReference type="PANTHER" id="PTHR48061">
    <property type="entry name" value="LEUCINE-RICH REPEAT RECEPTOR PROTEIN KINASE EMS1-LIKE-RELATED"/>
    <property type="match status" value="1"/>
</dbReference>
<proteinExistence type="predicted"/>
<evidence type="ECO:0000256" key="4">
    <source>
        <dbReference type="ARBA" id="ARBA00022989"/>
    </source>
</evidence>
<name>A0A2I0L9W4_PUNGR</name>
<dbReference type="SUPFAM" id="SSF52047">
    <property type="entry name" value="RNI-like"/>
    <property type="match status" value="1"/>
</dbReference>
<evidence type="ECO:0000256" key="8">
    <source>
        <dbReference type="SAM" id="SignalP"/>
    </source>
</evidence>
<dbReference type="InterPro" id="IPR046956">
    <property type="entry name" value="RLP23-like"/>
</dbReference>
<keyword evidence="6" id="KW-0675">Receptor</keyword>
<evidence type="ECO:0000256" key="2">
    <source>
        <dbReference type="ARBA" id="ARBA00022692"/>
    </source>
</evidence>
<keyword evidence="10" id="KW-1185">Reference proteome</keyword>
<organism evidence="9 10">
    <name type="scientific">Punica granatum</name>
    <name type="common">Pomegranate</name>
    <dbReference type="NCBI Taxonomy" id="22663"/>
    <lineage>
        <taxon>Eukaryota</taxon>
        <taxon>Viridiplantae</taxon>
        <taxon>Streptophyta</taxon>
        <taxon>Embryophyta</taxon>
        <taxon>Tracheophyta</taxon>
        <taxon>Spermatophyta</taxon>
        <taxon>Magnoliopsida</taxon>
        <taxon>eudicotyledons</taxon>
        <taxon>Gunneridae</taxon>
        <taxon>Pentapetalae</taxon>
        <taxon>rosids</taxon>
        <taxon>malvids</taxon>
        <taxon>Myrtales</taxon>
        <taxon>Lythraceae</taxon>
        <taxon>Punica</taxon>
    </lineage>
</organism>
<evidence type="ECO:0000313" key="10">
    <source>
        <dbReference type="Proteomes" id="UP000233551"/>
    </source>
</evidence>
<dbReference type="InterPro" id="IPR001611">
    <property type="entry name" value="Leu-rich_rpt"/>
</dbReference>
<sequence length="249" mass="27517">MRMMNNIQVFPFLLLCFLLVHLSVIVAVPDVPTSTSSYYVEGGVPMKKDHEFRWLARNLTQLRELVLDSTDMSGVSPISLTNLSSTLTSLSLSDCSLQGTFPVNIFYLPNLRSLSLLWNVDLTGTLPQTNWTSPLVSLGVSMTNFQGSIPASMGNLTSMNYLDLSVTLLTGPIPPTLGNLEHLTYLDLRANNLTGTVDFKMFARLKISCIFLLDRTTSLCCCKAMAAIPFQGSKCWNRLVVIWPNSPIS</sequence>
<gene>
    <name evidence="9" type="ORF">CRG98_002088</name>
</gene>
<dbReference type="GO" id="GO:0016020">
    <property type="term" value="C:membrane"/>
    <property type="evidence" value="ECO:0007669"/>
    <property type="project" value="UniProtKB-SubCell"/>
</dbReference>
<keyword evidence="3 8" id="KW-0732">Signal</keyword>
<evidence type="ECO:0000256" key="1">
    <source>
        <dbReference type="ARBA" id="ARBA00004479"/>
    </source>
</evidence>
<dbReference type="Proteomes" id="UP000233551">
    <property type="component" value="Unassembled WGS sequence"/>
</dbReference>
<feature type="signal peptide" evidence="8">
    <location>
        <begin position="1"/>
        <end position="27"/>
    </location>
</feature>
<dbReference type="InterPro" id="IPR032675">
    <property type="entry name" value="LRR_dom_sf"/>
</dbReference>